<accession>A0A9P1DGD3</accession>
<evidence type="ECO:0000313" key="4">
    <source>
        <dbReference type="Proteomes" id="UP001152797"/>
    </source>
</evidence>
<keyword evidence="4" id="KW-1185">Reference proteome</keyword>
<gene>
    <name evidence="1" type="ORF">C1SCF055_LOCUS35049</name>
</gene>
<name>A0A9P1DGD3_9DINO</name>
<reference evidence="2" key="2">
    <citation type="submission" date="2024-04" db="EMBL/GenBank/DDBJ databases">
        <authorList>
            <person name="Chen Y."/>
            <person name="Shah S."/>
            <person name="Dougan E. K."/>
            <person name="Thang M."/>
            <person name="Chan C."/>
        </authorList>
    </citation>
    <scope>NUCLEOTIDE SEQUENCE [LARGE SCALE GENOMIC DNA]</scope>
</reference>
<proteinExistence type="predicted"/>
<sequence>MVPAPVFESPESWRIIGQVPTGVRVIAMDLPRVVEGYLMVPIVPSGAVELTLFREPERPMPEVQLPDADALKAAIDGLQRPAGAWRRLCRRARSKVEMTLTGGSSAGKKGRCTNGRWGRGCGVQQREETERNQSALITRVE</sequence>
<comment type="caution">
    <text evidence="1">The sequence shown here is derived from an EMBL/GenBank/DDBJ whole genome shotgun (WGS) entry which is preliminary data.</text>
</comment>
<dbReference type="EMBL" id="CAMXCT030004602">
    <property type="protein sequence ID" value="CAL4797023.1"/>
    <property type="molecule type" value="Genomic_DNA"/>
</dbReference>
<dbReference type="EMBL" id="CAMXCT010004602">
    <property type="protein sequence ID" value="CAI4009711.1"/>
    <property type="molecule type" value="Genomic_DNA"/>
</dbReference>
<evidence type="ECO:0000313" key="2">
    <source>
        <dbReference type="EMBL" id="CAL1163086.1"/>
    </source>
</evidence>
<organism evidence="1">
    <name type="scientific">Cladocopium goreaui</name>
    <dbReference type="NCBI Taxonomy" id="2562237"/>
    <lineage>
        <taxon>Eukaryota</taxon>
        <taxon>Sar</taxon>
        <taxon>Alveolata</taxon>
        <taxon>Dinophyceae</taxon>
        <taxon>Suessiales</taxon>
        <taxon>Symbiodiniaceae</taxon>
        <taxon>Cladocopium</taxon>
    </lineage>
</organism>
<dbReference type="AlphaFoldDB" id="A0A9P1DGD3"/>
<dbReference type="Proteomes" id="UP001152797">
    <property type="component" value="Unassembled WGS sequence"/>
</dbReference>
<evidence type="ECO:0000313" key="1">
    <source>
        <dbReference type="EMBL" id="CAI4009711.1"/>
    </source>
</evidence>
<dbReference type="EMBL" id="CAMXCT020004602">
    <property type="protein sequence ID" value="CAL1163086.1"/>
    <property type="molecule type" value="Genomic_DNA"/>
</dbReference>
<reference evidence="1" key="1">
    <citation type="submission" date="2022-10" db="EMBL/GenBank/DDBJ databases">
        <authorList>
            <person name="Chen Y."/>
            <person name="Dougan E. K."/>
            <person name="Chan C."/>
            <person name="Rhodes N."/>
            <person name="Thang M."/>
        </authorList>
    </citation>
    <scope>NUCLEOTIDE SEQUENCE</scope>
</reference>
<evidence type="ECO:0000313" key="3">
    <source>
        <dbReference type="EMBL" id="CAL4797023.1"/>
    </source>
</evidence>
<protein>
    <submittedName>
        <fullName evidence="3">GAR domain-containing protein</fullName>
    </submittedName>
</protein>